<dbReference type="Gene3D" id="3.50.50.60">
    <property type="entry name" value="FAD/NAD(P)-binding domain"/>
    <property type="match status" value="2"/>
</dbReference>
<dbReference type="PRINTS" id="PR00368">
    <property type="entry name" value="FADPNR"/>
</dbReference>
<dbReference type="InterPro" id="IPR036188">
    <property type="entry name" value="FAD/NAD-bd_sf"/>
</dbReference>
<dbReference type="PANTHER" id="PTHR43014">
    <property type="entry name" value="MERCURIC REDUCTASE"/>
    <property type="match status" value="1"/>
</dbReference>
<dbReference type="AlphaFoldDB" id="A0A455UBN5"/>
<reference evidence="2 3" key="1">
    <citation type="journal article" date="2019" name="Microbiol. Resour. Announc.">
        <title>Complete Genome Sequence of Halomonas sulfidaeris Strain Esulfide1 Isolated from a Metal Sulfide Rock at a Depth of 2,200 Meters, Obtained Using Nanopore Sequencing.</title>
        <authorList>
            <person name="Saito M."/>
            <person name="Nishigata A."/>
            <person name="Galipon J."/>
            <person name="Arakawa K."/>
        </authorList>
    </citation>
    <scope>NUCLEOTIDE SEQUENCE [LARGE SCALE GENOMIC DNA]</scope>
    <source>
        <strain evidence="2 3">ATCC BAA-803</strain>
    </source>
</reference>
<feature type="domain" description="FAD/NAD(P)-binding" evidence="1">
    <location>
        <begin position="2"/>
        <end position="95"/>
    </location>
</feature>
<proteinExistence type="predicted"/>
<dbReference type="GO" id="GO:0003955">
    <property type="term" value="F:NAD(P)H dehydrogenase (quinone) activity"/>
    <property type="evidence" value="ECO:0007669"/>
    <property type="project" value="TreeGrafter"/>
</dbReference>
<dbReference type="SUPFAM" id="SSF51905">
    <property type="entry name" value="FAD/NAD(P)-binding domain"/>
    <property type="match status" value="1"/>
</dbReference>
<sequence>MNLHFNKNIERIEATPEAYNVHLTNGEVLEVDVVLAATGRKANIKDLGLEALGLDLNEQGKIPVNERFETAIPSVLALGDLIAGPELTPVALAEAHATC</sequence>
<evidence type="ECO:0000313" key="2">
    <source>
        <dbReference type="EMBL" id="BBI61939.1"/>
    </source>
</evidence>
<dbReference type="Pfam" id="PF07992">
    <property type="entry name" value="Pyr_redox_2"/>
    <property type="match status" value="1"/>
</dbReference>
<dbReference type="PANTHER" id="PTHR43014:SF4">
    <property type="entry name" value="PYRIDINE NUCLEOTIDE-DISULFIDE OXIDOREDUCTASE RCLA-RELATED"/>
    <property type="match status" value="1"/>
</dbReference>
<name>A0A455UBN5_9GAMM</name>
<dbReference type="GO" id="GO:0050660">
    <property type="term" value="F:flavin adenine dinucleotide binding"/>
    <property type="evidence" value="ECO:0007669"/>
    <property type="project" value="TreeGrafter"/>
</dbReference>
<accession>A0A455UBN5</accession>
<organism evidence="2 3">
    <name type="scientific">Vreelandella sulfidaeris</name>
    <dbReference type="NCBI Taxonomy" id="115553"/>
    <lineage>
        <taxon>Bacteria</taxon>
        <taxon>Pseudomonadati</taxon>
        <taxon>Pseudomonadota</taxon>
        <taxon>Gammaproteobacteria</taxon>
        <taxon>Oceanospirillales</taxon>
        <taxon>Halomonadaceae</taxon>
        <taxon>Vreelandella</taxon>
    </lineage>
</organism>
<dbReference type="Proteomes" id="UP000320231">
    <property type="component" value="Chromosome"/>
</dbReference>
<protein>
    <recommendedName>
        <fullName evidence="1">FAD/NAD(P)-binding domain-containing protein</fullName>
    </recommendedName>
</protein>
<gene>
    <name evidence="2" type="ORF">HSBAA_32450</name>
</gene>
<dbReference type="EMBL" id="AP019514">
    <property type="protein sequence ID" value="BBI61939.1"/>
    <property type="molecule type" value="Genomic_DNA"/>
</dbReference>
<evidence type="ECO:0000313" key="3">
    <source>
        <dbReference type="Proteomes" id="UP000320231"/>
    </source>
</evidence>
<dbReference type="InterPro" id="IPR023753">
    <property type="entry name" value="FAD/NAD-binding_dom"/>
</dbReference>
<evidence type="ECO:0000259" key="1">
    <source>
        <dbReference type="Pfam" id="PF07992"/>
    </source>
</evidence>
<dbReference type="KEGG" id="hsr:HSBAA_32450"/>